<dbReference type="AlphaFoldDB" id="L7LVY8"/>
<feature type="chain" id="PRO_5003981111" description="Secreted peptide" evidence="1">
    <location>
        <begin position="22"/>
        <end position="150"/>
    </location>
</feature>
<accession>L7LVY8</accession>
<name>L7LVY8_RHIPC</name>
<keyword evidence="1" id="KW-0732">Signal</keyword>
<evidence type="ECO:0000313" key="2">
    <source>
        <dbReference type="EMBL" id="JAA55767.1"/>
    </source>
</evidence>
<reference evidence="2" key="1">
    <citation type="submission" date="2012-11" db="EMBL/GenBank/DDBJ databases">
        <authorList>
            <person name="Lucero-Rivera Y.E."/>
            <person name="Tovar-Ramirez D."/>
        </authorList>
    </citation>
    <scope>NUCLEOTIDE SEQUENCE</scope>
    <source>
        <tissue evidence="2">Salivary gland</tissue>
    </source>
</reference>
<feature type="signal peptide" evidence="1">
    <location>
        <begin position="1"/>
        <end position="21"/>
    </location>
</feature>
<reference evidence="2" key="2">
    <citation type="journal article" date="2015" name="J. Proteomics">
        <title>Sexual differences in the sialomes of the zebra tick, Rhipicephalus pulchellus.</title>
        <authorList>
            <person name="Tan A.W."/>
            <person name="Francischetti I.M."/>
            <person name="Slovak M."/>
            <person name="Kini R.M."/>
            <person name="Ribeiro J.M."/>
        </authorList>
    </citation>
    <scope>NUCLEOTIDE SEQUENCE</scope>
    <source>
        <tissue evidence="2">Salivary gland</tissue>
    </source>
</reference>
<evidence type="ECO:0000256" key="1">
    <source>
        <dbReference type="SAM" id="SignalP"/>
    </source>
</evidence>
<evidence type="ECO:0008006" key="3">
    <source>
        <dbReference type="Google" id="ProtNLM"/>
    </source>
</evidence>
<organism evidence="2">
    <name type="scientific">Rhipicephalus pulchellus</name>
    <name type="common">Yellow backed tick</name>
    <name type="synonym">Dermacentor pulchellus</name>
    <dbReference type="NCBI Taxonomy" id="72859"/>
    <lineage>
        <taxon>Eukaryota</taxon>
        <taxon>Metazoa</taxon>
        <taxon>Ecdysozoa</taxon>
        <taxon>Arthropoda</taxon>
        <taxon>Chelicerata</taxon>
        <taxon>Arachnida</taxon>
        <taxon>Acari</taxon>
        <taxon>Parasitiformes</taxon>
        <taxon>Ixodida</taxon>
        <taxon>Ixodoidea</taxon>
        <taxon>Ixodidae</taxon>
        <taxon>Rhipicephalinae</taxon>
        <taxon>Rhipicephalus</taxon>
        <taxon>Rhipicephalus</taxon>
    </lineage>
</organism>
<dbReference type="EMBL" id="GACK01009267">
    <property type="protein sequence ID" value="JAA55767.1"/>
    <property type="molecule type" value="mRNA"/>
</dbReference>
<sequence length="150" mass="16410">MVQMVLTAASVLSLSSLAALADKLYEIAPSQPHLAATTSDTHTFSALAATLPTSQSSTPNFFSSRQDGITDIRCDIQRLTDLIASNLATRADGALVRHFGRGRRFNRAQPSSLVRFHHSSPARRSFESPPPFWYHGRFGKSGRHCIRPCG</sequence>
<proteinExistence type="evidence at transcript level"/>
<protein>
    <recommendedName>
        <fullName evidence="3">Secreted peptide</fullName>
    </recommendedName>
</protein>